<protein>
    <recommendedName>
        <fullName evidence="3">DUF5337 domain-containing protein</fullName>
    </recommendedName>
</protein>
<feature type="transmembrane region" description="Helical" evidence="1">
    <location>
        <begin position="12"/>
        <end position="33"/>
    </location>
</feature>
<feature type="transmembrane region" description="Helical" evidence="1">
    <location>
        <begin position="39"/>
        <end position="62"/>
    </location>
</feature>
<proteinExistence type="predicted"/>
<accession>A0A6B0Y2P8</accession>
<dbReference type="EMBL" id="VXRY01000549">
    <property type="protein sequence ID" value="MXY35041.1"/>
    <property type="molecule type" value="Genomic_DNA"/>
</dbReference>
<keyword evidence="1" id="KW-1133">Transmembrane helix</keyword>
<sequence>MDRALARQGRIVALVIALTMILWFVAQSAGDWLGLPGRYAFLVDLFALAGFLWALIVTWQIWRKRRKTR</sequence>
<dbReference type="InterPro" id="IPR020308">
    <property type="entry name" value="Uncharacterised_Ynq1"/>
</dbReference>
<comment type="caution">
    <text evidence="2">The sequence shown here is derived from an EMBL/GenBank/DDBJ whole genome shotgun (WGS) entry which is preliminary data.</text>
</comment>
<gene>
    <name evidence="2" type="ORF">F4Y60_13350</name>
</gene>
<keyword evidence="1" id="KW-0812">Transmembrane</keyword>
<evidence type="ECO:0008006" key="3">
    <source>
        <dbReference type="Google" id="ProtNLM"/>
    </source>
</evidence>
<evidence type="ECO:0000256" key="1">
    <source>
        <dbReference type="SAM" id="Phobius"/>
    </source>
</evidence>
<name>A0A6B0Y2P8_9RHOB</name>
<organism evidence="2">
    <name type="scientific">Boseongicola sp. SB0664_bin_43</name>
    <dbReference type="NCBI Taxonomy" id="2604844"/>
    <lineage>
        <taxon>Bacteria</taxon>
        <taxon>Pseudomonadati</taxon>
        <taxon>Pseudomonadota</taxon>
        <taxon>Alphaproteobacteria</taxon>
        <taxon>Rhodobacterales</taxon>
        <taxon>Paracoccaceae</taxon>
        <taxon>Boseongicola</taxon>
    </lineage>
</organism>
<dbReference type="Pfam" id="PF17272">
    <property type="entry name" value="DUF5337"/>
    <property type="match status" value="1"/>
</dbReference>
<reference evidence="2" key="1">
    <citation type="submission" date="2019-09" db="EMBL/GenBank/DDBJ databases">
        <title>Characterisation of the sponge microbiome using genome-centric metagenomics.</title>
        <authorList>
            <person name="Engelberts J.P."/>
            <person name="Robbins S.J."/>
            <person name="De Goeij J.M."/>
            <person name="Aranda M."/>
            <person name="Bell S.C."/>
            <person name="Webster N.S."/>
        </authorList>
    </citation>
    <scope>NUCLEOTIDE SEQUENCE</scope>
    <source>
        <strain evidence="2">SB0664_bin_43</strain>
    </source>
</reference>
<dbReference type="AlphaFoldDB" id="A0A6B0Y2P8"/>
<evidence type="ECO:0000313" key="2">
    <source>
        <dbReference type="EMBL" id="MXY35041.1"/>
    </source>
</evidence>
<keyword evidence="1" id="KW-0472">Membrane</keyword>